<evidence type="ECO:0000313" key="6">
    <source>
        <dbReference type="Proteomes" id="UP000433652"/>
    </source>
</evidence>
<keyword evidence="2" id="KW-0186">Copper</keyword>
<dbReference type="OrthoDB" id="7408985at2"/>
<dbReference type="GO" id="GO:0005507">
    <property type="term" value="F:copper ion binding"/>
    <property type="evidence" value="ECO:0007669"/>
    <property type="project" value="InterPro"/>
</dbReference>
<name>A0A6I4SY07_9SPHN</name>
<sequence length="139" mass="14412">MRYLFAPFALVLLAGCASTHSIEPQLATSSTDFGRAERIEISLSNFAFAPSDIQLSAGKAYELVLTDTASGGHDFTAPEFFAAAKIKASDASKVASGQVELSGGQSVTIDLVPTAGNYKLTCTHLGHVALGMSGTIKVS</sequence>
<feature type="chain" id="PRO_5026123050" evidence="3">
    <location>
        <begin position="22"/>
        <end position="139"/>
    </location>
</feature>
<evidence type="ECO:0000313" key="5">
    <source>
        <dbReference type="EMBL" id="MXO59202.1"/>
    </source>
</evidence>
<evidence type="ECO:0000256" key="2">
    <source>
        <dbReference type="ARBA" id="ARBA00023008"/>
    </source>
</evidence>
<dbReference type="GO" id="GO:0009055">
    <property type="term" value="F:electron transfer activity"/>
    <property type="evidence" value="ECO:0007669"/>
    <property type="project" value="InterPro"/>
</dbReference>
<evidence type="ECO:0000256" key="1">
    <source>
        <dbReference type="ARBA" id="ARBA00022723"/>
    </source>
</evidence>
<dbReference type="InterPro" id="IPR050845">
    <property type="entry name" value="Cu-binding_ET"/>
</dbReference>
<dbReference type="RefSeq" id="WP_159793396.1">
    <property type="nucleotide sequence ID" value="NZ_WTYM01000033.1"/>
</dbReference>
<feature type="signal peptide" evidence="3">
    <location>
        <begin position="1"/>
        <end position="21"/>
    </location>
</feature>
<dbReference type="EMBL" id="WTYM01000033">
    <property type="protein sequence ID" value="MXO59202.1"/>
    <property type="molecule type" value="Genomic_DNA"/>
</dbReference>
<dbReference type="Gene3D" id="2.60.40.420">
    <property type="entry name" value="Cupredoxins - blue copper proteins"/>
    <property type="match status" value="1"/>
</dbReference>
<dbReference type="SUPFAM" id="SSF49503">
    <property type="entry name" value="Cupredoxins"/>
    <property type="match status" value="1"/>
</dbReference>
<dbReference type="PROSITE" id="PS51257">
    <property type="entry name" value="PROKAR_LIPOPROTEIN"/>
    <property type="match status" value="1"/>
</dbReference>
<evidence type="ECO:0000256" key="3">
    <source>
        <dbReference type="SAM" id="SignalP"/>
    </source>
</evidence>
<dbReference type="InterPro" id="IPR008972">
    <property type="entry name" value="Cupredoxin"/>
</dbReference>
<dbReference type="AlphaFoldDB" id="A0A6I4SY07"/>
<evidence type="ECO:0000259" key="4">
    <source>
        <dbReference type="Pfam" id="PF00127"/>
    </source>
</evidence>
<keyword evidence="3" id="KW-0732">Signal</keyword>
<feature type="domain" description="Blue (type 1) copper" evidence="4">
    <location>
        <begin position="42"/>
        <end position="138"/>
    </location>
</feature>
<reference evidence="5 6" key="1">
    <citation type="submission" date="2019-12" db="EMBL/GenBank/DDBJ databases">
        <title>Genomic-based taxomic classification of the family Erythrobacteraceae.</title>
        <authorList>
            <person name="Xu L."/>
        </authorList>
    </citation>
    <scope>NUCLEOTIDE SEQUENCE [LARGE SCALE GENOMIC DNA]</scope>
    <source>
        <strain evidence="5 6">MCCC 1K01500</strain>
    </source>
</reference>
<protein>
    <submittedName>
        <fullName evidence="5">Copper-binding protein</fullName>
    </submittedName>
</protein>
<dbReference type="Proteomes" id="UP000433652">
    <property type="component" value="Unassembled WGS sequence"/>
</dbReference>
<dbReference type="PANTHER" id="PTHR38439">
    <property type="entry name" value="AURACYANIN-B"/>
    <property type="match status" value="1"/>
</dbReference>
<accession>A0A6I4SY07</accession>
<dbReference type="PANTHER" id="PTHR38439:SF3">
    <property type="entry name" value="COPPER-RESISTANT CUPROPROTEIN COPI"/>
    <property type="match status" value="1"/>
</dbReference>
<comment type="caution">
    <text evidence="5">The sequence shown here is derived from an EMBL/GenBank/DDBJ whole genome shotgun (WGS) entry which is preliminary data.</text>
</comment>
<dbReference type="Pfam" id="PF00127">
    <property type="entry name" value="Copper-bind"/>
    <property type="match status" value="1"/>
</dbReference>
<gene>
    <name evidence="5" type="ORF">GRI89_06575</name>
</gene>
<keyword evidence="6" id="KW-1185">Reference proteome</keyword>
<proteinExistence type="predicted"/>
<dbReference type="InterPro" id="IPR000923">
    <property type="entry name" value="BlueCu_1"/>
</dbReference>
<keyword evidence="1" id="KW-0479">Metal-binding</keyword>
<organism evidence="5 6">
    <name type="scientific">Croceibacterium salegens</name>
    <dbReference type="NCBI Taxonomy" id="1737568"/>
    <lineage>
        <taxon>Bacteria</taxon>
        <taxon>Pseudomonadati</taxon>
        <taxon>Pseudomonadota</taxon>
        <taxon>Alphaproteobacteria</taxon>
        <taxon>Sphingomonadales</taxon>
        <taxon>Erythrobacteraceae</taxon>
        <taxon>Croceibacterium</taxon>
    </lineage>
</organism>